<dbReference type="SMART" id="SM00857">
    <property type="entry name" value="Resolvase"/>
    <property type="match status" value="1"/>
</dbReference>
<dbReference type="GO" id="GO:0000150">
    <property type="term" value="F:DNA strand exchange activity"/>
    <property type="evidence" value="ECO:0007669"/>
    <property type="project" value="InterPro"/>
</dbReference>
<organism evidence="2 3">
    <name type="scientific">Pelotomaculum schinkii</name>
    <dbReference type="NCBI Taxonomy" id="78350"/>
    <lineage>
        <taxon>Bacteria</taxon>
        <taxon>Bacillati</taxon>
        <taxon>Bacillota</taxon>
        <taxon>Clostridia</taxon>
        <taxon>Eubacteriales</taxon>
        <taxon>Desulfotomaculaceae</taxon>
        <taxon>Pelotomaculum</taxon>
    </lineage>
</organism>
<keyword evidence="3" id="KW-1185">Reference proteome</keyword>
<dbReference type="AlphaFoldDB" id="A0A4Y7R6A9"/>
<evidence type="ECO:0000313" key="2">
    <source>
        <dbReference type="EMBL" id="TEB04296.1"/>
    </source>
</evidence>
<dbReference type="GO" id="GO:0003677">
    <property type="term" value="F:DNA binding"/>
    <property type="evidence" value="ECO:0007669"/>
    <property type="project" value="InterPro"/>
</dbReference>
<dbReference type="EMBL" id="QFGA01000004">
    <property type="protein sequence ID" value="TEB04296.1"/>
    <property type="molecule type" value="Genomic_DNA"/>
</dbReference>
<dbReference type="Gene3D" id="3.40.50.1390">
    <property type="entry name" value="Resolvase, N-terminal catalytic domain"/>
    <property type="match status" value="1"/>
</dbReference>
<dbReference type="Pfam" id="PF00239">
    <property type="entry name" value="Resolvase"/>
    <property type="match status" value="1"/>
</dbReference>
<accession>A0A4Y7R6A9</accession>
<comment type="caution">
    <text evidence="2">The sequence shown here is derived from an EMBL/GenBank/DDBJ whole genome shotgun (WGS) entry which is preliminary data.</text>
</comment>
<sequence>MQQTVYCAFAKKQGWEIIREFTEKGISGYKSALNERNALRLIREDAYLRKFDILLVFMFDRIGWRDDETPFVVEYLVNNGVSVWSVCEGEQRFDNHVDKLTNYIRYWQASGESED</sequence>
<feature type="domain" description="Resolvase/invertase-type recombinase catalytic" evidence="1">
    <location>
        <begin position="1"/>
        <end position="115"/>
    </location>
</feature>
<evidence type="ECO:0000313" key="3">
    <source>
        <dbReference type="Proteomes" id="UP000298324"/>
    </source>
</evidence>
<dbReference type="InterPro" id="IPR036162">
    <property type="entry name" value="Resolvase-like_N_sf"/>
</dbReference>
<dbReference type="RefSeq" id="WP_243124254.1">
    <property type="nucleotide sequence ID" value="NZ_QFGA01000004.1"/>
</dbReference>
<gene>
    <name evidence="2" type="ORF">Psch_04022</name>
</gene>
<dbReference type="SUPFAM" id="SSF53041">
    <property type="entry name" value="Resolvase-like"/>
    <property type="match status" value="1"/>
</dbReference>
<reference evidence="2 3" key="1">
    <citation type="journal article" date="2018" name="Environ. Microbiol.">
        <title>Novel energy conservation strategies and behaviour of Pelotomaculum schinkii driving syntrophic propionate catabolism.</title>
        <authorList>
            <person name="Hidalgo-Ahumada C.A.P."/>
            <person name="Nobu M.K."/>
            <person name="Narihiro T."/>
            <person name="Tamaki H."/>
            <person name="Liu W.T."/>
            <person name="Kamagata Y."/>
            <person name="Stams A.J.M."/>
            <person name="Imachi H."/>
            <person name="Sousa D.Z."/>
        </authorList>
    </citation>
    <scope>NUCLEOTIDE SEQUENCE [LARGE SCALE GENOMIC DNA]</scope>
    <source>
        <strain evidence="2 3">HH</strain>
    </source>
</reference>
<proteinExistence type="predicted"/>
<protein>
    <recommendedName>
        <fullName evidence="1">Resolvase/invertase-type recombinase catalytic domain-containing protein</fullName>
    </recommendedName>
</protein>
<dbReference type="Proteomes" id="UP000298324">
    <property type="component" value="Unassembled WGS sequence"/>
</dbReference>
<dbReference type="InterPro" id="IPR006119">
    <property type="entry name" value="Resolv_N"/>
</dbReference>
<name>A0A4Y7R6A9_9FIRM</name>
<evidence type="ECO:0000259" key="1">
    <source>
        <dbReference type="SMART" id="SM00857"/>
    </source>
</evidence>